<dbReference type="SMART" id="SM00822">
    <property type="entry name" value="PKS_KR"/>
    <property type="match status" value="1"/>
</dbReference>
<dbReference type="PRINTS" id="PR00081">
    <property type="entry name" value="GDHRDH"/>
</dbReference>
<evidence type="ECO:0000313" key="4">
    <source>
        <dbReference type="EMBL" id="AJK50965.1"/>
    </source>
</evidence>
<evidence type="ECO:0000256" key="1">
    <source>
        <dbReference type="ARBA" id="ARBA00006484"/>
    </source>
</evidence>
<dbReference type="PANTHER" id="PTHR43669">
    <property type="entry name" value="5-KETO-D-GLUCONATE 5-REDUCTASE"/>
    <property type="match status" value="1"/>
</dbReference>
<dbReference type="FunFam" id="3.40.50.720:FF:000084">
    <property type="entry name" value="Short-chain dehydrogenase reductase"/>
    <property type="match status" value="1"/>
</dbReference>
<dbReference type="GO" id="GO:0016491">
    <property type="term" value="F:oxidoreductase activity"/>
    <property type="evidence" value="ECO:0007669"/>
    <property type="project" value="UniProtKB-KW"/>
</dbReference>
<evidence type="ECO:0000259" key="3">
    <source>
        <dbReference type="SMART" id="SM00822"/>
    </source>
</evidence>
<dbReference type="HOGENOM" id="CLU_010194_1_0_4"/>
<feature type="domain" description="Ketoreductase" evidence="3">
    <location>
        <begin position="6"/>
        <end position="180"/>
    </location>
</feature>
<dbReference type="AlphaFoldDB" id="A0A0B6SCF4"/>
<dbReference type="Pfam" id="PF13561">
    <property type="entry name" value="adh_short_C2"/>
    <property type="match status" value="1"/>
</dbReference>
<proteinExistence type="inferred from homology"/>
<evidence type="ECO:0000313" key="5">
    <source>
        <dbReference type="Proteomes" id="UP000031838"/>
    </source>
</evidence>
<comment type="similarity">
    <text evidence="1">Belongs to the short-chain dehydrogenases/reductases (SDR) family.</text>
</comment>
<keyword evidence="5" id="KW-1185">Reference proteome</keyword>
<dbReference type="PANTHER" id="PTHR43669:SF3">
    <property type="entry name" value="ALCOHOL DEHYDROGENASE, PUTATIVE (AFU_ORTHOLOGUE AFUA_3G03445)-RELATED"/>
    <property type="match status" value="1"/>
</dbReference>
<dbReference type="InterPro" id="IPR036291">
    <property type="entry name" value="NAD(P)-bd_dom_sf"/>
</dbReference>
<dbReference type="InterPro" id="IPR057326">
    <property type="entry name" value="KR_dom"/>
</dbReference>
<dbReference type="KEGG" id="bgp:BGL_2c29110"/>
<keyword evidence="2" id="KW-0560">Oxidoreductase</keyword>
<reference evidence="4 5" key="2">
    <citation type="journal article" date="2016" name="Appl. Microbiol. Biotechnol.">
        <title>Mutations improving production and secretion of extracellular lipase by Burkholderia glumae PG1.</title>
        <authorList>
            <person name="Knapp A."/>
            <person name="Voget S."/>
            <person name="Gao R."/>
            <person name="Zaburannyi N."/>
            <person name="Krysciak D."/>
            <person name="Breuer M."/>
            <person name="Hauer B."/>
            <person name="Streit W.R."/>
            <person name="Muller R."/>
            <person name="Daniel R."/>
            <person name="Jaeger K.E."/>
        </authorList>
    </citation>
    <scope>NUCLEOTIDE SEQUENCE [LARGE SCALE GENOMIC DNA]</scope>
    <source>
        <strain evidence="4 5">PG1</strain>
    </source>
</reference>
<dbReference type="Proteomes" id="UP000031838">
    <property type="component" value="Chromosome 2"/>
</dbReference>
<sequence>MKLANKVALITGGTSGIGLEAAKLFRDEGAKVVVVGSNAARLKDAERELGDQVTALQADLRDAAQIDRAIAEVVETHGRIDVVFANAGAGRAAPLAAVTAAQIEEQFALNVTGLFFTIQKAAPHLVDRGSIVVTTSFLNEVGTPGLSILSATKAAVRSLVRSLGAELASRGIRVNAVSPGPIATPFASKMGIPEADLQKSGEALAAAVPLKRIGAAVEVAKAALFLASDDASYVTGAELVVDGGLSQI</sequence>
<dbReference type="EMBL" id="CP002581">
    <property type="protein sequence ID" value="AJK50965.1"/>
    <property type="molecule type" value="Genomic_DNA"/>
</dbReference>
<name>A0A0B6SCF4_BURPL</name>
<dbReference type="InterPro" id="IPR002347">
    <property type="entry name" value="SDR_fam"/>
</dbReference>
<reference evidence="5" key="1">
    <citation type="submission" date="2011-03" db="EMBL/GenBank/DDBJ databases">
        <authorList>
            <person name="Voget S."/>
            <person name="Streit W.R."/>
            <person name="Jaeger K.E."/>
            <person name="Daniel R."/>
        </authorList>
    </citation>
    <scope>NUCLEOTIDE SEQUENCE [LARGE SCALE GENOMIC DNA]</scope>
    <source>
        <strain evidence="5">PG1</strain>
    </source>
</reference>
<dbReference type="CDD" id="cd05233">
    <property type="entry name" value="SDR_c"/>
    <property type="match status" value="1"/>
</dbReference>
<dbReference type="SUPFAM" id="SSF51735">
    <property type="entry name" value="NAD(P)-binding Rossmann-fold domains"/>
    <property type="match status" value="1"/>
</dbReference>
<protein>
    <submittedName>
        <fullName evidence="4">Short-chain dehydrogenase/reductase SDR</fullName>
    </submittedName>
</protein>
<gene>
    <name evidence="4" type="ORF">BGL_2c29110</name>
</gene>
<dbReference type="Gene3D" id="3.40.50.720">
    <property type="entry name" value="NAD(P)-binding Rossmann-like Domain"/>
    <property type="match status" value="1"/>
</dbReference>
<dbReference type="RefSeq" id="WP_042629150.1">
    <property type="nucleotide sequence ID" value="NZ_CP002581.1"/>
</dbReference>
<accession>A0A0B6SCF4</accession>
<organism evidence="4 5">
    <name type="scientific">Burkholderia plantarii</name>
    <dbReference type="NCBI Taxonomy" id="41899"/>
    <lineage>
        <taxon>Bacteria</taxon>
        <taxon>Pseudomonadati</taxon>
        <taxon>Pseudomonadota</taxon>
        <taxon>Betaproteobacteria</taxon>
        <taxon>Burkholderiales</taxon>
        <taxon>Burkholderiaceae</taxon>
        <taxon>Burkholderia</taxon>
    </lineage>
</organism>
<evidence type="ECO:0000256" key="2">
    <source>
        <dbReference type="ARBA" id="ARBA00023002"/>
    </source>
</evidence>